<organism evidence="16 17">
    <name type="scientific">Epidermidibacterium keratini</name>
    <dbReference type="NCBI Taxonomy" id="1891644"/>
    <lineage>
        <taxon>Bacteria</taxon>
        <taxon>Bacillati</taxon>
        <taxon>Actinomycetota</taxon>
        <taxon>Actinomycetes</taxon>
        <taxon>Sporichthyales</taxon>
        <taxon>Sporichthyaceae</taxon>
        <taxon>Epidermidibacterium</taxon>
    </lineage>
</organism>
<dbReference type="FunCoup" id="A0A7L4YIH4">
    <property type="interactions" value="417"/>
</dbReference>
<dbReference type="Gene3D" id="6.10.250.550">
    <property type="match status" value="1"/>
</dbReference>
<dbReference type="OrthoDB" id="9803884at2"/>
<comment type="function">
    <text evidence="11 13">Catalyzes the attachment of alanine to tRNA(Ala) in a two-step reaction: alanine is first activated by ATP to form Ala-AMP and then transferred to the acceptor end of tRNA(Ala). Also edits incorrectly charged Ser-tRNA(Ala) and Gly-tRNA(Ala) via its editing domain.</text>
</comment>
<evidence type="ECO:0000256" key="6">
    <source>
        <dbReference type="ARBA" id="ARBA00022833"/>
    </source>
</evidence>
<feature type="binding site" evidence="13">
    <location>
        <position position="679"/>
    </location>
    <ligand>
        <name>Zn(2+)</name>
        <dbReference type="ChEBI" id="CHEBI:29105"/>
    </ligand>
</feature>
<feature type="region of interest" description="Disordered" evidence="14">
    <location>
        <begin position="855"/>
        <end position="878"/>
    </location>
</feature>
<dbReference type="PRINTS" id="PR00980">
    <property type="entry name" value="TRNASYNTHALA"/>
</dbReference>
<dbReference type="EC" id="6.1.1.7" evidence="13"/>
<dbReference type="HAMAP" id="MF_00036_B">
    <property type="entry name" value="Ala_tRNA_synth_B"/>
    <property type="match status" value="1"/>
</dbReference>
<dbReference type="PANTHER" id="PTHR11777:SF9">
    <property type="entry name" value="ALANINE--TRNA LIGASE, CYTOPLASMIC"/>
    <property type="match status" value="1"/>
</dbReference>
<evidence type="ECO:0000313" key="16">
    <source>
        <dbReference type="EMBL" id="QHB99049.1"/>
    </source>
</evidence>
<dbReference type="Gene3D" id="3.30.980.10">
    <property type="entry name" value="Threonyl-trna Synthetase, Chain A, domain 2"/>
    <property type="match status" value="1"/>
</dbReference>
<dbReference type="InterPro" id="IPR018165">
    <property type="entry name" value="Ala-tRNA-synth_IIc_core"/>
</dbReference>
<dbReference type="Pfam" id="PF02272">
    <property type="entry name" value="DHHA1"/>
    <property type="match status" value="1"/>
</dbReference>
<dbReference type="InterPro" id="IPR018162">
    <property type="entry name" value="Ala-tRNA-ligase_IIc_anticod-bd"/>
</dbReference>
<dbReference type="Proteomes" id="UP000463857">
    <property type="component" value="Chromosome"/>
</dbReference>
<dbReference type="Gene3D" id="2.40.30.130">
    <property type="match status" value="1"/>
</dbReference>
<sequence length="897" mass="96683">MQTSQIRSRFLKFFEKNGHTVVPSASLVSPDPTLLLVNAGMVPFKPYFLGEQTPPWNRATSVQKVVRTIDIEEVGKTSRHGSFFQMCGNFSFGDYFKEGAARFAWELMTGSQADGGLGFAERDLWVTVYETDDEAERIWRDVIGLDPSRIQRLGKDNFWDMGVPGPCGPSSEIFIDRGAEYGPDGGPAFGGDERFIELWNLVFMELIRGESAQGLGKGHDFEIVGELPTKNIDTGMGLERVATQLQGVDNLYEIDEVYPILDKAAEMSGKRYGAGHDDDVRLRVIADHVRTGLMLMSDGVTPANDGRGYVLRRMLRRAVRAMRLLGYQDPAFPELFAVARDCMQSSYPEVASDFGRITGYAFAEEEQFASTLRQGTTILDTAVAEAKRTGTDRLSGSEAFALHDTYGFPIDLTLEMAAEQGLQVDQDEFTRLMTQQRDRAKADRAGRRLVQADQSSYRKLVDTLGASEFTGYSQIARESRVRALLSDGAQTQVATEGDAVELVLDATPFYPEGGGQQPDFGLIEVGSGKVEITDVQRPLPGLIVHRGRVASGEVRAGESGLASVDIGRRRAISRAHTATHLVHAAVRGNLGQTATQAGSLNAPGRLRFDFKTPGAVSPETLAAVEDEVNSMLVDDLEVSAFITSLDQARKMGAMALFGEKYGDEVRVVEIGGEYSRELCGGTHAPRVGQLGIVKLLSESSIGSGVRRVEALVGMDAFRFLSKEHLLVSQLADSFKVPSDELPERVSSLVERLKAAEKEIAALKSGQVLGKAAEYAAQARDVFGVAFVGIEAPAGVAGGDLRGLALDVRGRIPGDRPAVVAVTSPSDKGVSFLVATNEKAREWQLRAGEIVKALAEPMGGRGGGKDDVAQGGGQDASGANAGLQAAEHFVGQKVTGSA</sequence>
<evidence type="ECO:0000259" key="15">
    <source>
        <dbReference type="PROSITE" id="PS50860"/>
    </source>
</evidence>
<evidence type="ECO:0000256" key="2">
    <source>
        <dbReference type="ARBA" id="ARBA00022555"/>
    </source>
</evidence>
<dbReference type="GO" id="GO:0000049">
    <property type="term" value="F:tRNA binding"/>
    <property type="evidence" value="ECO:0007669"/>
    <property type="project" value="UniProtKB-KW"/>
</dbReference>
<dbReference type="KEGG" id="eke:EK0264_01180"/>
<dbReference type="GO" id="GO:0002161">
    <property type="term" value="F:aminoacyl-tRNA deacylase activity"/>
    <property type="evidence" value="ECO:0007669"/>
    <property type="project" value="TreeGrafter"/>
</dbReference>
<gene>
    <name evidence="13 16" type="primary">alaS</name>
    <name evidence="16" type="ORF">EK0264_01180</name>
</gene>
<evidence type="ECO:0000256" key="13">
    <source>
        <dbReference type="HAMAP-Rule" id="MF_00036"/>
    </source>
</evidence>
<evidence type="ECO:0000256" key="11">
    <source>
        <dbReference type="ARBA" id="ARBA00024779"/>
    </source>
</evidence>
<feature type="binding site" evidence="13">
    <location>
        <position position="683"/>
    </location>
    <ligand>
        <name>Zn(2+)</name>
        <dbReference type="ChEBI" id="CHEBI:29105"/>
    </ligand>
</feature>
<feature type="binding site" evidence="13">
    <location>
        <position position="576"/>
    </location>
    <ligand>
        <name>Zn(2+)</name>
        <dbReference type="ChEBI" id="CHEBI:29105"/>
    </ligand>
</feature>
<dbReference type="AlphaFoldDB" id="A0A7L4YIH4"/>
<comment type="cofactor">
    <cofactor evidence="13">
        <name>Zn(2+)</name>
        <dbReference type="ChEBI" id="CHEBI:29105"/>
    </cofactor>
    <text evidence="13">Binds 1 zinc ion per subunit.</text>
</comment>
<feature type="domain" description="Alanyl-transfer RNA synthetases family profile" evidence="15">
    <location>
        <begin position="1"/>
        <end position="722"/>
    </location>
</feature>
<reference evidence="16 17" key="1">
    <citation type="journal article" date="2018" name="Int. J. Syst. Evol. Microbiol.">
        <title>Epidermidibacterium keratini gen. nov., sp. nov., a member of the family Sporichthyaceae, isolated from keratin epidermis.</title>
        <authorList>
            <person name="Lee D.G."/>
            <person name="Trujillo M.E."/>
            <person name="Kang S."/>
            <person name="Nam J.J."/>
            <person name="Kim Y.J."/>
        </authorList>
    </citation>
    <scope>NUCLEOTIDE SEQUENCE [LARGE SCALE GENOMIC DNA]</scope>
    <source>
        <strain evidence="16 17">EPI-7</strain>
    </source>
</reference>
<evidence type="ECO:0000256" key="14">
    <source>
        <dbReference type="SAM" id="MobiDB-lite"/>
    </source>
</evidence>
<dbReference type="NCBIfam" id="TIGR00344">
    <property type="entry name" value="alaS"/>
    <property type="match status" value="1"/>
</dbReference>
<dbReference type="InterPro" id="IPR012947">
    <property type="entry name" value="tRNA_SAD"/>
</dbReference>
<dbReference type="GO" id="GO:0006419">
    <property type="term" value="P:alanyl-tRNA aminoacylation"/>
    <property type="evidence" value="ECO:0007669"/>
    <property type="project" value="UniProtKB-UniRule"/>
</dbReference>
<keyword evidence="13" id="KW-0963">Cytoplasm</keyword>
<evidence type="ECO:0000256" key="8">
    <source>
        <dbReference type="ARBA" id="ARBA00022884"/>
    </source>
</evidence>
<dbReference type="SUPFAM" id="SSF50447">
    <property type="entry name" value="Translation proteins"/>
    <property type="match status" value="1"/>
</dbReference>
<evidence type="ECO:0000256" key="4">
    <source>
        <dbReference type="ARBA" id="ARBA00022723"/>
    </source>
</evidence>
<dbReference type="FunFam" id="3.30.54.20:FF:000001">
    <property type="entry name" value="Alanine--tRNA ligase"/>
    <property type="match status" value="1"/>
</dbReference>
<evidence type="ECO:0000256" key="9">
    <source>
        <dbReference type="ARBA" id="ARBA00022917"/>
    </source>
</evidence>
<keyword evidence="9 13" id="KW-0648">Protein biosynthesis</keyword>
<dbReference type="InParanoid" id="A0A7L4YIH4"/>
<comment type="catalytic activity">
    <reaction evidence="12 13">
        <text>tRNA(Ala) + L-alanine + ATP = L-alanyl-tRNA(Ala) + AMP + diphosphate</text>
        <dbReference type="Rhea" id="RHEA:12540"/>
        <dbReference type="Rhea" id="RHEA-COMP:9657"/>
        <dbReference type="Rhea" id="RHEA-COMP:9923"/>
        <dbReference type="ChEBI" id="CHEBI:30616"/>
        <dbReference type="ChEBI" id="CHEBI:33019"/>
        <dbReference type="ChEBI" id="CHEBI:57972"/>
        <dbReference type="ChEBI" id="CHEBI:78442"/>
        <dbReference type="ChEBI" id="CHEBI:78497"/>
        <dbReference type="ChEBI" id="CHEBI:456215"/>
        <dbReference type="EC" id="6.1.1.7"/>
    </reaction>
</comment>
<dbReference type="GO" id="GO:0008270">
    <property type="term" value="F:zinc ion binding"/>
    <property type="evidence" value="ECO:0007669"/>
    <property type="project" value="UniProtKB-UniRule"/>
</dbReference>
<dbReference type="FunFam" id="3.10.310.40:FF:000001">
    <property type="entry name" value="Alanine--tRNA ligase"/>
    <property type="match status" value="1"/>
</dbReference>
<keyword evidence="10 13" id="KW-0030">Aminoacyl-tRNA synthetase</keyword>
<dbReference type="Pfam" id="PF07973">
    <property type="entry name" value="tRNA_SAD"/>
    <property type="match status" value="1"/>
</dbReference>
<dbReference type="InterPro" id="IPR045864">
    <property type="entry name" value="aa-tRNA-synth_II/BPL/LPL"/>
</dbReference>
<dbReference type="InterPro" id="IPR003156">
    <property type="entry name" value="DHHA1_dom"/>
</dbReference>
<dbReference type="EMBL" id="CP047156">
    <property type="protein sequence ID" value="QHB99049.1"/>
    <property type="molecule type" value="Genomic_DNA"/>
</dbReference>
<comment type="similarity">
    <text evidence="1 13">Belongs to the class-II aminoacyl-tRNA synthetase family.</text>
</comment>
<dbReference type="InterPro" id="IPR018164">
    <property type="entry name" value="Ala-tRNA-synth_IIc_N"/>
</dbReference>
<dbReference type="SUPFAM" id="SSF55681">
    <property type="entry name" value="Class II aaRS and biotin synthetases"/>
    <property type="match status" value="1"/>
</dbReference>
<evidence type="ECO:0000256" key="12">
    <source>
        <dbReference type="ARBA" id="ARBA00048300"/>
    </source>
</evidence>
<dbReference type="GO" id="GO:0004813">
    <property type="term" value="F:alanine-tRNA ligase activity"/>
    <property type="evidence" value="ECO:0007669"/>
    <property type="project" value="UniProtKB-UniRule"/>
</dbReference>
<dbReference type="InterPro" id="IPR018163">
    <property type="entry name" value="Thr/Ala-tRNA-synth_IIc_edit"/>
</dbReference>
<keyword evidence="3 13" id="KW-0436">Ligase</keyword>
<dbReference type="Gene3D" id="3.30.54.20">
    <property type="match status" value="1"/>
</dbReference>
<keyword evidence="6 13" id="KW-0862">Zinc</keyword>
<evidence type="ECO:0000256" key="7">
    <source>
        <dbReference type="ARBA" id="ARBA00022840"/>
    </source>
</evidence>
<dbReference type="CDD" id="cd00673">
    <property type="entry name" value="AlaRS_core"/>
    <property type="match status" value="1"/>
</dbReference>
<name>A0A7L4YIH4_9ACTN</name>
<evidence type="ECO:0000256" key="5">
    <source>
        <dbReference type="ARBA" id="ARBA00022741"/>
    </source>
</evidence>
<dbReference type="SUPFAM" id="SSF55186">
    <property type="entry name" value="ThrRS/AlaRS common domain"/>
    <property type="match status" value="1"/>
</dbReference>
<keyword evidence="5 13" id="KW-0547">Nucleotide-binding</keyword>
<dbReference type="GO" id="GO:0005829">
    <property type="term" value="C:cytosol"/>
    <property type="evidence" value="ECO:0007669"/>
    <property type="project" value="TreeGrafter"/>
</dbReference>
<dbReference type="SUPFAM" id="SSF101353">
    <property type="entry name" value="Putative anticodon-binding domain of alanyl-tRNA synthetase (AlaRS)"/>
    <property type="match status" value="1"/>
</dbReference>
<accession>A0A7L4YIH4</accession>
<dbReference type="InterPro" id="IPR002318">
    <property type="entry name" value="Ala-tRNA-lgiase_IIc"/>
</dbReference>
<evidence type="ECO:0000256" key="10">
    <source>
        <dbReference type="ARBA" id="ARBA00023146"/>
    </source>
</evidence>
<evidence type="ECO:0000256" key="3">
    <source>
        <dbReference type="ARBA" id="ARBA00022598"/>
    </source>
</evidence>
<dbReference type="PROSITE" id="PS50860">
    <property type="entry name" value="AA_TRNA_LIGASE_II_ALA"/>
    <property type="match status" value="1"/>
</dbReference>
<dbReference type="PANTHER" id="PTHR11777">
    <property type="entry name" value="ALANYL-TRNA SYNTHETASE"/>
    <property type="match status" value="1"/>
</dbReference>
<feature type="binding site" evidence="13">
    <location>
        <position position="580"/>
    </location>
    <ligand>
        <name>Zn(2+)</name>
        <dbReference type="ChEBI" id="CHEBI:29105"/>
    </ligand>
</feature>
<dbReference type="SMART" id="SM00863">
    <property type="entry name" value="tRNA_SAD"/>
    <property type="match status" value="1"/>
</dbReference>
<keyword evidence="8 13" id="KW-0694">RNA-binding</keyword>
<dbReference type="InterPro" id="IPR009000">
    <property type="entry name" value="Transl_B-barrel_sf"/>
</dbReference>
<keyword evidence="7 13" id="KW-0067">ATP-binding</keyword>
<dbReference type="Gene3D" id="3.30.930.10">
    <property type="entry name" value="Bira Bifunctional Protein, Domain 2"/>
    <property type="match status" value="1"/>
</dbReference>
<evidence type="ECO:0000313" key="17">
    <source>
        <dbReference type="Proteomes" id="UP000463857"/>
    </source>
</evidence>
<dbReference type="InterPro" id="IPR050058">
    <property type="entry name" value="Ala-tRNA_ligase"/>
</dbReference>
<dbReference type="InterPro" id="IPR023033">
    <property type="entry name" value="Ala_tRNA_ligase_euk/bac"/>
</dbReference>
<dbReference type="Pfam" id="PF01411">
    <property type="entry name" value="tRNA-synt_2c"/>
    <property type="match status" value="1"/>
</dbReference>
<dbReference type="Gene3D" id="3.10.310.40">
    <property type="match status" value="1"/>
</dbReference>
<dbReference type="RefSeq" id="WP_159542142.1">
    <property type="nucleotide sequence ID" value="NZ_CP047156.1"/>
</dbReference>
<keyword evidence="17" id="KW-1185">Reference proteome</keyword>
<evidence type="ECO:0000256" key="1">
    <source>
        <dbReference type="ARBA" id="ARBA00008226"/>
    </source>
</evidence>
<proteinExistence type="inferred from homology"/>
<comment type="subcellular location">
    <subcellularLocation>
        <location evidence="13">Cytoplasm</location>
    </subcellularLocation>
</comment>
<comment type="domain">
    <text evidence="13">Consists of three domains; the N-terminal catalytic domain, the editing domain and the C-terminal C-Ala domain. The editing domain removes incorrectly charged amino acids, while the C-Ala domain, along with tRNA(Ala), serves as a bridge to cooperatively bring together the editing and aminoacylation centers thus stimulating deacylation of misacylated tRNAs.</text>
</comment>
<dbReference type="FunFam" id="3.30.980.10:FF:000004">
    <property type="entry name" value="Alanine--tRNA ligase, cytoplasmic"/>
    <property type="match status" value="1"/>
</dbReference>
<keyword evidence="4 13" id="KW-0479">Metal-binding</keyword>
<protein>
    <recommendedName>
        <fullName evidence="13">Alanine--tRNA ligase</fullName>
        <ecNumber evidence="13">6.1.1.7</ecNumber>
    </recommendedName>
    <alternativeName>
        <fullName evidence="13">Alanyl-tRNA synthetase</fullName>
        <shortName evidence="13">AlaRS</shortName>
    </alternativeName>
</protein>
<keyword evidence="2 13" id="KW-0820">tRNA-binding</keyword>
<dbReference type="GO" id="GO:0005524">
    <property type="term" value="F:ATP binding"/>
    <property type="evidence" value="ECO:0007669"/>
    <property type="project" value="UniProtKB-UniRule"/>
</dbReference>